<dbReference type="AlphaFoldDB" id="A0A835YWN8"/>
<sequence length="600" mass="62868">MAQLLQERLAVAAHSRAWVDIEPPSAEDLDEALLSEMRGAVSATSTATGGGAQTAAGHVLPVPPEMVDSAQVKEVSDSSQPLNKHAKRYKHLAAERTRCAARRACGTLDQFTSHVIATALGTEAGSSGSSSAPKARPQSAAPRRTAMVTAGAAVKRPRTATALRRTQLQEKVLRLDAIIDDAQRTDVPSSLIISGGGGTAAAASAAAAHTQSHAVAAAGTQHTAAAAGTLQYCTAPSSVRSGTEGLKALIERFEAAQVEEVKAPQDGMERRRLELRAARRRARVAHTAEMRRKNDRYQRSRRQTLSQLTEGLQRRHQEQVGLTAGATSGRFGPYRLSHVLDLRRLFDLFAEPSGQVSASAMAAHPAVAADASMREALRAAAAAAPPLAGGGGGLLRPQQQRAAQMLGLRELAAAVFSYAKDEELHRMMNAIEIMRALEAAQAAIAAGEAAAAGAAAAAAPQRMSRTRARAFCNLEDEQCGTVTTMDLYDMLCACRPSLATALSAEEFQDFANRAKLDATHELDAAEVLALITAAISAEIAAANRQGGGRARISLRATRAPPLAGTTAGLKIARKASDASSDIFDWPLQSGGNAAQLANSM</sequence>
<proteinExistence type="predicted"/>
<keyword evidence="3" id="KW-1185">Reference proteome</keyword>
<reference evidence="2" key="1">
    <citation type="submission" date="2021-02" db="EMBL/GenBank/DDBJ databases">
        <title>First Annotated Genome of the Yellow-green Alga Tribonema minus.</title>
        <authorList>
            <person name="Mahan K.M."/>
        </authorList>
    </citation>
    <scope>NUCLEOTIDE SEQUENCE</scope>
    <source>
        <strain evidence="2">UTEX B ZZ1240</strain>
    </source>
</reference>
<feature type="region of interest" description="Disordered" evidence="1">
    <location>
        <begin position="123"/>
        <end position="154"/>
    </location>
</feature>
<organism evidence="2 3">
    <name type="scientific">Tribonema minus</name>
    <dbReference type="NCBI Taxonomy" id="303371"/>
    <lineage>
        <taxon>Eukaryota</taxon>
        <taxon>Sar</taxon>
        <taxon>Stramenopiles</taxon>
        <taxon>Ochrophyta</taxon>
        <taxon>PX clade</taxon>
        <taxon>Xanthophyceae</taxon>
        <taxon>Tribonematales</taxon>
        <taxon>Tribonemataceae</taxon>
        <taxon>Tribonema</taxon>
    </lineage>
</organism>
<evidence type="ECO:0000256" key="1">
    <source>
        <dbReference type="SAM" id="MobiDB-lite"/>
    </source>
</evidence>
<dbReference type="EMBL" id="JAFCMP010000514">
    <property type="protein sequence ID" value="KAG5178489.1"/>
    <property type="molecule type" value="Genomic_DNA"/>
</dbReference>
<gene>
    <name evidence="2" type="ORF">JKP88DRAFT_273750</name>
</gene>
<name>A0A835YWN8_9STRA</name>
<dbReference type="Proteomes" id="UP000664859">
    <property type="component" value="Unassembled WGS sequence"/>
</dbReference>
<comment type="caution">
    <text evidence="2">The sequence shown here is derived from an EMBL/GenBank/DDBJ whole genome shotgun (WGS) entry which is preliminary data.</text>
</comment>
<protein>
    <submittedName>
        <fullName evidence="2">Uncharacterized protein</fullName>
    </submittedName>
</protein>
<evidence type="ECO:0000313" key="2">
    <source>
        <dbReference type="EMBL" id="KAG5178489.1"/>
    </source>
</evidence>
<evidence type="ECO:0000313" key="3">
    <source>
        <dbReference type="Proteomes" id="UP000664859"/>
    </source>
</evidence>
<accession>A0A835YWN8</accession>